<dbReference type="Proteomes" id="UP001501759">
    <property type="component" value="Unassembled WGS sequence"/>
</dbReference>
<feature type="region of interest" description="Disordered" evidence="1">
    <location>
        <begin position="13"/>
        <end position="45"/>
    </location>
</feature>
<proteinExistence type="predicted"/>
<comment type="caution">
    <text evidence="2">The sequence shown here is derived from an EMBL/GenBank/DDBJ whole genome shotgun (WGS) entry which is preliminary data.</text>
</comment>
<name>A0ABP9J6C1_9ACTN</name>
<gene>
    <name evidence="2" type="ORF">GCM10023335_53700</name>
</gene>
<feature type="region of interest" description="Disordered" evidence="1">
    <location>
        <begin position="59"/>
        <end position="103"/>
    </location>
</feature>
<evidence type="ECO:0000313" key="3">
    <source>
        <dbReference type="Proteomes" id="UP001501759"/>
    </source>
</evidence>
<feature type="compositionally biased region" description="Basic and acidic residues" evidence="1">
    <location>
        <begin position="17"/>
        <end position="45"/>
    </location>
</feature>
<evidence type="ECO:0000256" key="1">
    <source>
        <dbReference type="SAM" id="MobiDB-lite"/>
    </source>
</evidence>
<reference evidence="3" key="1">
    <citation type="journal article" date="2019" name="Int. J. Syst. Evol. Microbiol.">
        <title>The Global Catalogue of Microorganisms (GCM) 10K type strain sequencing project: providing services to taxonomists for standard genome sequencing and annotation.</title>
        <authorList>
            <consortium name="The Broad Institute Genomics Platform"/>
            <consortium name="The Broad Institute Genome Sequencing Center for Infectious Disease"/>
            <person name="Wu L."/>
            <person name="Ma J."/>
        </authorList>
    </citation>
    <scope>NUCLEOTIDE SEQUENCE [LARGE SCALE GENOMIC DNA]</scope>
    <source>
        <strain evidence="3">JCM 18409</strain>
    </source>
</reference>
<protein>
    <submittedName>
        <fullName evidence="2">Uncharacterized protein</fullName>
    </submittedName>
</protein>
<keyword evidence="3" id="KW-1185">Reference proteome</keyword>
<evidence type="ECO:0000313" key="2">
    <source>
        <dbReference type="EMBL" id="GAA5022087.1"/>
    </source>
</evidence>
<accession>A0ABP9J6C1</accession>
<dbReference type="EMBL" id="BAABKB010000021">
    <property type="protein sequence ID" value="GAA5022087.1"/>
    <property type="molecule type" value="Genomic_DNA"/>
</dbReference>
<organism evidence="2 3">
    <name type="scientific">Streptomyces siamensis</name>
    <dbReference type="NCBI Taxonomy" id="1274986"/>
    <lineage>
        <taxon>Bacteria</taxon>
        <taxon>Bacillati</taxon>
        <taxon>Actinomycetota</taxon>
        <taxon>Actinomycetes</taxon>
        <taxon>Kitasatosporales</taxon>
        <taxon>Streptomycetaceae</taxon>
        <taxon>Streptomyces</taxon>
    </lineage>
</organism>
<sequence>MAADLVAVPAEALAVGDGERLRGEPHEDHGSASAADRDGLFPHGRYTGEVEGHVQAAAARGPEHRLGQARVGRVQARSAPKARARSRALGNGSMAMTGAAPAG</sequence>